<reference evidence="2 3" key="1">
    <citation type="submission" date="2024-09" db="EMBL/GenBank/DDBJ databases">
        <authorList>
            <person name="Sun Q."/>
            <person name="Mori K."/>
        </authorList>
    </citation>
    <scope>NUCLEOTIDE SEQUENCE [LARGE SCALE GENOMIC DNA]</scope>
    <source>
        <strain evidence="2 3">JCM 4557</strain>
    </source>
</reference>
<protein>
    <submittedName>
        <fullName evidence="2">Uncharacterized protein</fullName>
    </submittedName>
</protein>
<organism evidence="2 3">
    <name type="scientific">Streptomyces noboritoensis</name>
    <dbReference type="NCBI Taxonomy" id="67337"/>
    <lineage>
        <taxon>Bacteria</taxon>
        <taxon>Bacillati</taxon>
        <taxon>Actinomycetota</taxon>
        <taxon>Actinomycetes</taxon>
        <taxon>Kitasatosporales</taxon>
        <taxon>Streptomycetaceae</taxon>
        <taxon>Streptomyces</taxon>
    </lineage>
</organism>
<keyword evidence="3" id="KW-1185">Reference proteome</keyword>
<dbReference type="RefSeq" id="WP_394319132.1">
    <property type="nucleotide sequence ID" value="NZ_JBHMQV010000009.1"/>
</dbReference>
<evidence type="ECO:0000256" key="1">
    <source>
        <dbReference type="SAM" id="MobiDB-lite"/>
    </source>
</evidence>
<comment type="caution">
    <text evidence="2">The sequence shown here is derived from an EMBL/GenBank/DDBJ whole genome shotgun (WGS) entry which is preliminary data.</text>
</comment>
<feature type="region of interest" description="Disordered" evidence="1">
    <location>
        <begin position="124"/>
        <end position="146"/>
    </location>
</feature>
<name>A0ABV6TG04_9ACTN</name>
<accession>A0ABV6TG04</accession>
<dbReference type="EMBL" id="JBHMQV010000009">
    <property type="protein sequence ID" value="MFC0844707.1"/>
    <property type="molecule type" value="Genomic_DNA"/>
</dbReference>
<sequence>MTTVRKPSSQDAVLEQVFGAALGELYVRAVCPDRSPALVRALELRAFLALAEEQVVHVRERIHAAMAPGAGLDSLDVDVLRFEVQWLEAALASRAGYATALSGLLAAMPPPAARPTVVAVPARPALASGTPAPAPSRARVPTGRGR</sequence>
<evidence type="ECO:0000313" key="2">
    <source>
        <dbReference type="EMBL" id="MFC0844707.1"/>
    </source>
</evidence>
<proteinExistence type="predicted"/>
<gene>
    <name evidence="2" type="ORF">ACFH04_13460</name>
</gene>
<evidence type="ECO:0000313" key="3">
    <source>
        <dbReference type="Proteomes" id="UP001589887"/>
    </source>
</evidence>
<dbReference type="Proteomes" id="UP001589887">
    <property type="component" value="Unassembled WGS sequence"/>
</dbReference>